<name>G0P2Z2_CAEBE</name>
<dbReference type="AlphaFoldDB" id="G0P2Z2"/>
<evidence type="ECO:0000313" key="2">
    <source>
        <dbReference type="EMBL" id="EGT43462.1"/>
    </source>
</evidence>
<feature type="compositionally biased region" description="Basic and acidic residues" evidence="1">
    <location>
        <begin position="30"/>
        <end position="45"/>
    </location>
</feature>
<evidence type="ECO:0000256" key="1">
    <source>
        <dbReference type="SAM" id="MobiDB-lite"/>
    </source>
</evidence>
<dbReference type="Proteomes" id="UP000008068">
    <property type="component" value="Unassembled WGS sequence"/>
</dbReference>
<feature type="region of interest" description="Disordered" evidence="1">
    <location>
        <begin position="1"/>
        <end position="45"/>
    </location>
</feature>
<accession>G0P2Z2</accession>
<sequence length="149" mass="16713">MNEKQRSRTSSSSSSDSWGSESGWRPHKVDKKEAKTGGAEADKAGTEVDTDFTYYKIIRFSCLDGGPCFQQRNPDVHALQLKAKPPVLGPIPRGVNMSDEDEEIHSRGRTKEEESEAQHLESRYQLRHSFLMEITSLMTRKSLATSPLA</sequence>
<reference evidence="3" key="1">
    <citation type="submission" date="2011-07" db="EMBL/GenBank/DDBJ databases">
        <authorList>
            <consortium name="Caenorhabditis brenneri Sequencing and Analysis Consortium"/>
            <person name="Wilson R.K."/>
        </authorList>
    </citation>
    <scope>NUCLEOTIDE SEQUENCE [LARGE SCALE GENOMIC DNA]</scope>
    <source>
        <strain evidence="3">PB2801</strain>
    </source>
</reference>
<keyword evidence="3" id="KW-1185">Reference proteome</keyword>
<organism evidence="3">
    <name type="scientific">Caenorhabditis brenneri</name>
    <name type="common">Nematode worm</name>
    <dbReference type="NCBI Taxonomy" id="135651"/>
    <lineage>
        <taxon>Eukaryota</taxon>
        <taxon>Metazoa</taxon>
        <taxon>Ecdysozoa</taxon>
        <taxon>Nematoda</taxon>
        <taxon>Chromadorea</taxon>
        <taxon>Rhabditida</taxon>
        <taxon>Rhabditina</taxon>
        <taxon>Rhabditomorpha</taxon>
        <taxon>Rhabditoidea</taxon>
        <taxon>Rhabditidae</taxon>
        <taxon>Peloderinae</taxon>
        <taxon>Caenorhabditis</taxon>
    </lineage>
</organism>
<dbReference type="EMBL" id="GL380033">
    <property type="protein sequence ID" value="EGT43462.1"/>
    <property type="molecule type" value="Genomic_DNA"/>
</dbReference>
<dbReference type="InParanoid" id="G0P2Z2"/>
<feature type="compositionally biased region" description="Low complexity" evidence="1">
    <location>
        <begin position="8"/>
        <end position="22"/>
    </location>
</feature>
<proteinExistence type="predicted"/>
<evidence type="ECO:0000313" key="3">
    <source>
        <dbReference type="Proteomes" id="UP000008068"/>
    </source>
</evidence>
<feature type="compositionally biased region" description="Basic and acidic residues" evidence="1">
    <location>
        <begin position="104"/>
        <end position="120"/>
    </location>
</feature>
<protein>
    <submittedName>
        <fullName evidence="2">Uncharacterized protein</fullName>
    </submittedName>
</protein>
<gene>
    <name evidence="2" type="ORF">CAEBREN_04535</name>
</gene>
<feature type="region of interest" description="Disordered" evidence="1">
    <location>
        <begin position="85"/>
        <end position="120"/>
    </location>
</feature>
<dbReference type="HOGENOM" id="CLU_1751312_0_0_1"/>